<feature type="domain" description="Lipoprotein LpqB N-terminal" evidence="3">
    <location>
        <begin position="57"/>
        <end position="177"/>
    </location>
</feature>
<dbReference type="AlphaFoldDB" id="A0AAW9SSI7"/>
<dbReference type="EMBL" id="JASOOY020000020">
    <property type="protein sequence ID" value="MEO3717043.1"/>
    <property type="molecule type" value="Genomic_DNA"/>
</dbReference>
<evidence type="ECO:0000313" key="4">
    <source>
        <dbReference type="EMBL" id="MEO3717043.1"/>
    </source>
</evidence>
<accession>A0AAW9SSI7</accession>
<protein>
    <submittedName>
        <fullName evidence="4">LpqB family beta-propeller domain-containing protein</fullName>
    </submittedName>
</protein>
<evidence type="ECO:0000259" key="3">
    <source>
        <dbReference type="Pfam" id="PF25976"/>
    </source>
</evidence>
<evidence type="ECO:0000313" key="5">
    <source>
        <dbReference type="Proteomes" id="UP001223646"/>
    </source>
</evidence>
<feature type="domain" description="GerMN" evidence="1">
    <location>
        <begin position="186"/>
        <end position="297"/>
    </location>
</feature>
<dbReference type="SUPFAM" id="SSF82171">
    <property type="entry name" value="DPP6 N-terminal domain-like"/>
    <property type="match status" value="1"/>
</dbReference>
<dbReference type="InterPro" id="IPR018910">
    <property type="entry name" value="LpqB_C"/>
</dbReference>
<dbReference type="InterPro" id="IPR019606">
    <property type="entry name" value="GerMN"/>
</dbReference>
<evidence type="ECO:0000259" key="2">
    <source>
        <dbReference type="Pfam" id="PF10647"/>
    </source>
</evidence>
<dbReference type="Pfam" id="PF10646">
    <property type="entry name" value="Germane"/>
    <property type="match status" value="1"/>
</dbReference>
<dbReference type="RefSeq" id="WP_284825887.1">
    <property type="nucleotide sequence ID" value="NZ_JASOOY020000020.1"/>
</dbReference>
<dbReference type="Proteomes" id="UP001223646">
    <property type="component" value="Unassembled WGS sequence"/>
</dbReference>
<reference evidence="4" key="1">
    <citation type="submission" date="2023-05" db="EMBL/GenBank/DDBJ databases">
        <authorList>
            <person name="Du J."/>
        </authorList>
    </citation>
    <scope>NUCLEOTIDE SEQUENCE</scope>
    <source>
        <strain evidence="4">UMB1064</strain>
    </source>
</reference>
<name>A0AAW9SSI7_CORAY</name>
<gene>
    <name evidence="4" type="ORF">QP460_005500</name>
</gene>
<sequence>MTAQQQSKARRVLRKTVALSSVIILGTAAGCTTIPRNTSPQVLRPFEPPQVRIEVPQPRPNVNADIVLRDFFAAAAHPVDDFQAMRAFMTPELAASWKPHDSARILDGVNLIAQRDEGGSRQSFVARGRSVGQFGTDGAYEPQSGDYEETVEMKLGSDGQWRISSLPDGVVMERQAFLENNVPRNIYFLDPAGNHLVTDRRWLYRGVTDGATNLLTKLKNGPSAPLRPGVTTVLKPNASIAVEAGPVSNSDGRRVEITGLGDVSEELRVMLAAQIIWTLDSADFRGPWILMADGEPLIASHDEPWTKDTDAIQLYDPNHLPADNAPLRTVDRSGIYEIADGHATPVGRGWTASGSTAVFSAAVGINPNGSELIAAVFRSAVDGRTGSYDLGESTLMLGGIQDQPVPVLTGESLTRPTWSPDAEAVWTVKDGTTVVRLVRQPTSSRIQQEEVDTSEVNHLLDGGEGTGHPSTGISEFRVDSSGTQVAMIIAGEVYIATIERHDDKPWKLTHPRALPLPENVSPVSLTWSPNQTVTVGGYSGDTPMWSAFPDGATSSVLPKLNLTPPIPVVTATSSKRYALDATGVMELISSEGQQQFWRQVPGAHGRMAPVSVE</sequence>
<dbReference type="Pfam" id="PF10647">
    <property type="entry name" value="Gmad1"/>
    <property type="match status" value="1"/>
</dbReference>
<organism evidence="4 5">
    <name type="scientific">Corynebacterium amycolatum</name>
    <dbReference type="NCBI Taxonomy" id="43765"/>
    <lineage>
        <taxon>Bacteria</taxon>
        <taxon>Bacillati</taxon>
        <taxon>Actinomycetota</taxon>
        <taxon>Actinomycetes</taxon>
        <taxon>Mycobacteriales</taxon>
        <taxon>Corynebacteriaceae</taxon>
        <taxon>Corynebacterium</taxon>
    </lineage>
</organism>
<proteinExistence type="predicted"/>
<comment type="caution">
    <text evidence="4">The sequence shown here is derived from an EMBL/GenBank/DDBJ whole genome shotgun (WGS) entry which is preliminary data.</text>
</comment>
<dbReference type="Pfam" id="PF25976">
    <property type="entry name" value="LpqB_N"/>
    <property type="match status" value="1"/>
</dbReference>
<reference evidence="4" key="2">
    <citation type="submission" date="2024-05" db="EMBL/GenBank/DDBJ databases">
        <authorList>
            <person name="Wolfe A."/>
        </authorList>
    </citation>
    <scope>NUCLEOTIDE SEQUENCE</scope>
    <source>
        <strain evidence="4">UMB1064</strain>
    </source>
</reference>
<evidence type="ECO:0000259" key="1">
    <source>
        <dbReference type="Pfam" id="PF10646"/>
    </source>
</evidence>
<dbReference type="InterPro" id="IPR059026">
    <property type="entry name" value="LpqB_N"/>
</dbReference>
<feature type="domain" description="Lipoprotein LpqB C-terminal" evidence="2">
    <location>
        <begin position="341"/>
        <end position="610"/>
    </location>
</feature>